<dbReference type="InParanoid" id="H9G797"/>
<dbReference type="eggNOG" id="ENOG502RZ6H">
    <property type="taxonomic scope" value="Eukaryota"/>
</dbReference>
<reference evidence="2" key="2">
    <citation type="submission" date="2025-08" db="UniProtKB">
        <authorList>
            <consortium name="Ensembl"/>
        </authorList>
    </citation>
    <scope>IDENTIFICATION</scope>
</reference>
<feature type="region of interest" description="Disordered" evidence="1">
    <location>
        <begin position="70"/>
        <end position="141"/>
    </location>
</feature>
<dbReference type="GO" id="GO:0045892">
    <property type="term" value="P:negative regulation of DNA-templated transcription"/>
    <property type="evidence" value="ECO:0000318"/>
    <property type="project" value="GO_Central"/>
</dbReference>
<evidence type="ECO:0000313" key="3">
    <source>
        <dbReference type="Proteomes" id="UP000001646"/>
    </source>
</evidence>
<accession>H9G797</accession>
<feature type="region of interest" description="Disordered" evidence="1">
    <location>
        <begin position="166"/>
        <end position="225"/>
    </location>
</feature>
<reference evidence="2" key="1">
    <citation type="submission" date="2009-12" db="EMBL/GenBank/DDBJ databases">
        <title>The Genome Sequence of Anolis carolinensis (Green Anole Lizard).</title>
        <authorList>
            <consortium name="The Genome Sequencing Platform"/>
            <person name="Di Palma F."/>
            <person name="Alfoldi J."/>
            <person name="Heiman D."/>
            <person name="Young S."/>
            <person name="Grabherr M."/>
            <person name="Johnson J."/>
            <person name="Lander E.S."/>
            <person name="Lindblad-Toh K."/>
        </authorList>
    </citation>
    <scope>NUCLEOTIDE SEQUENCE [LARGE SCALE GENOMIC DNA]</scope>
    <source>
        <strain evidence="2">JBL SC #1</strain>
    </source>
</reference>
<sequence>MVPETPLAGREMLVYTVCVGGGGATHMHITACFPSDIVPLLELLFAPFFRSLLMAIMESSHSISSRESLYSVESEEEEEDHQHCGEFEDFISDSGSDTEKEPVRTDRRGCFFSPRSRSGRTNPALLCPKRRSRKPLDSLAPAKPQPLSPCCRYPVAAEGEYCKRLTDTERSPLRPVPSPNRLETGSGRKRSSGTLGGGRSFTAQLSAQGKKRQRNEETEDRERSRSSCWTEKDHLFAQKCWELQGFVRPLMELLHRLRMGRLNRGLSSFQQSVAMDRIQRIIGVLQKPEMGERYLGTLLQVERMLKVWFPHVSLKDSYVNNSIEGEAEERCKMAKGGTKGGKHVQGSRESPPTEELLQTHLTDSDSPDHKAEEEEPPRFQGDWPAMNMTWIHTSPISNPPLGQAGFGQTSAAFGQAFLHPPTQAYGVVVFLQDPTAPGASVHTASLASVPSCCRSEMPLPSPGGPPRCQSMPSATRPVGCYPRGGTLSRLSRSLPNLPASSTVLEGLKMPAHHCTS</sequence>
<dbReference type="InterPro" id="IPR031373">
    <property type="entry name" value="Ciart"/>
</dbReference>
<evidence type="ECO:0000313" key="2">
    <source>
        <dbReference type="Ensembl" id="ENSACAP00000003170.4"/>
    </source>
</evidence>
<dbReference type="PANTHER" id="PTHR35441:SF1">
    <property type="entry name" value="CIRCADIAN-ASSOCIATED TRANSCRIPTIONAL REPRESSOR"/>
    <property type="match status" value="1"/>
</dbReference>
<dbReference type="STRING" id="28377.ENSACAP00000003170"/>
<dbReference type="GO" id="GO:0005634">
    <property type="term" value="C:nucleus"/>
    <property type="evidence" value="ECO:0000318"/>
    <property type="project" value="GO_Central"/>
</dbReference>
<proteinExistence type="predicted"/>
<name>H9G797_ANOCA</name>
<evidence type="ECO:0000256" key="1">
    <source>
        <dbReference type="SAM" id="MobiDB-lite"/>
    </source>
</evidence>
<dbReference type="PANTHER" id="PTHR35441">
    <property type="entry name" value="CIRCADIAN-ASSOCIATED TRANSCRIPTIONAL REPRESSOR"/>
    <property type="match status" value="1"/>
</dbReference>
<dbReference type="Bgee" id="ENSACAG00000003281">
    <property type="expression patterns" value="Expressed in ovary and 9 other cell types or tissues"/>
</dbReference>
<dbReference type="AlphaFoldDB" id="H9G797"/>
<dbReference type="GO" id="GO:0000978">
    <property type="term" value="F:RNA polymerase II cis-regulatory region sequence-specific DNA binding"/>
    <property type="evidence" value="ECO:0000318"/>
    <property type="project" value="GO_Central"/>
</dbReference>
<feature type="region of interest" description="Disordered" evidence="1">
    <location>
        <begin position="333"/>
        <end position="380"/>
    </location>
</feature>
<dbReference type="GO" id="GO:0032922">
    <property type="term" value="P:circadian regulation of gene expression"/>
    <property type="evidence" value="ECO:0000318"/>
    <property type="project" value="GO_Central"/>
</dbReference>
<dbReference type="GeneTree" id="ENSGT00390000018360"/>
<keyword evidence="3" id="KW-1185">Reference proteome</keyword>
<feature type="compositionally biased region" description="Basic and acidic residues" evidence="1">
    <location>
        <begin position="214"/>
        <end position="225"/>
    </location>
</feature>
<gene>
    <name evidence="2" type="primary">CIART</name>
</gene>
<dbReference type="Proteomes" id="UP000001646">
    <property type="component" value="Unplaced"/>
</dbReference>
<dbReference type="Ensembl" id="ENSACAT00000003251.4">
    <property type="protein sequence ID" value="ENSACAP00000003170.4"/>
    <property type="gene ID" value="ENSACAG00000003281.4"/>
</dbReference>
<feature type="compositionally biased region" description="Basic and acidic residues" evidence="1">
    <location>
        <begin position="97"/>
        <end position="109"/>
    </location>
</feature>
<reference evidence="2" key="3">
    <citation type="submission" date="2025-09" db="UniProtKB">
        <authorList>
            <consortium name="Ensembl"/>
        </authorList>
    </citation>
    <scope>IDENTIFICATION</scope>
</reference>
<dbReference type="HOGENOM" id="CLU_678900_0_0_1"/>
<protein>
    <submittedName>
        <fullName evidence="2">Circadian associated repressor of transcription</fullName>
    </submittedName>
</protein>
<feature type="compositionally biased region" description="Basic and acidic residues" evidence="1">
    <location>
        <begin position="362"/>
        <end position="372"/>
    </location>
</feature>
<dbReference type="Pfam" id="PF15673">
    <property type="entry name" value="Ciart"/>
    <property type="match status" value="1"/>
</dbReference>
<organism evidence="2 3">
    <name type="scientific">Anolis carolinensis</name>
    <name type="common">Green anole</name>
    <name type="synonym">American chameleon</name>
    <dbReference type="NCBI Taxonomy" id="28377"/>
    <lineage>
        <taxon>Eukaryota</taxon>
        <taxon>Metazoa</taxon>
        <taxon>Chordata</taxon>
        <taxon>Craniata</taxon>
        <taxon>Vertebrata</taxon>
        <taxon>Euteleostomi</taxon>
        <taxon>Lepidosauria</taxon>
        <taxon>Squamata</taxon>
        <taxon>Bifurcata</taxon>
        <taxon>Unidentata</taxon>
        <taxon>Episquamata</taxon>
        <taxon>Toxicofera</taxon>
        <taxon>Iguania</taxon>
        <taxon>Dactyloidae</taxon>
        <taxon>Anolis</taxon>
    </lineage>
</organism>